<dbReference type="GO" id="GO:0005739">
    <property type="term" value="C:mitochondrion"/>
    <property type="evidence" value="ECO:0007669"/>
    <property type="project" value="TreeGrafter"/>
</dbReference>
<dbReference type="PANTHER" id="PTHR13192:SF3">
    <property type="entry name" value="COBALAMIN TRAFFICKING PROTEIN CBLD"/>
    <property type="match status" value="1"/>
</dbReference>
<dbReference type="WBParaSite" id="nRc.2.0.1.t27337-RA">
    <property type="protein sequence ID" value="nRc.2.0.1.t27337-RA"/>
    <property type="gene ID" value="nRc.2.0.1.g27337"/>
</dbReference>
<dbReference type="Pfam" id="PF10229">
    <property type="entry name" value="MMADHC"/>
    <property type="match status" value="1"/>
</dbReference>
<protein>
    <submittedName>
        <fullName evidence="2">Uncharacterized protein</fullName>
    </submittedName>
</protein>
<reference evidence="2" key="1">
    <citation type="submission" date="2022-11" db="UniProtKB">
        <authorList>
            <consortium name="WormBaseParasite"/>
        </authorList>
    </citation>
    <scope>IDENTIFICATION</scope>
</reference>
<dbReference type="OMA" id="CCRAVRH"/>
<keyword evidence="1" id="KW-1185">Reference proteome</keyword>
<dbReference type="PANTHER" id="PTHR13192">
    <property type="entry name" value="MY011 PROTEIN"/>
    <property type="match status" value="1"/>
</dbReference>
<evidence type="ECO:0000313" key="1">
    <source>
        <dbReference type="Proteomes" id="UP000887565"/>
    </source>
</evidence>
<accession>A0A915JML4</accession>
<name>A0A915JML4_ROMCU</name>
<dbReference type="Proteomes" id="UP000887565">
    <property type="component" value="Unplaced"/>
</dbReference>
<dbReference type="InterPro" id="IPR019362">
    <property type="entry name" value="MMADHC"/>
</dbReference>
<evidence type="ECO:0000313" key="2">
    <source>
        <dbReference type="WBParaSite" id="nRc.2.0.1.t27337-RA"/>
    </source>
</evidence>
<dbReference type="AlphaFoldDB" id="A0A915JML4"/>
<dbReference type="GO" id="GO:0009235">
    <property type="term" value="P:cobalamin metabolic process"/>
    <property type="evidence" value="ECO:0007669"/>
    <property type="project" value="InterPro"/>
</dbReference>
<proteinExistence type="predicted"/>
<organism evidence="1 2">
    <name type="scientific">Romanomermis culicivorax</name>
    <name type="common">Nematode worm</name>
    <dbReference type="NCBI Taxonomy" id="13658"/>
    <lineage>
        <taxon>Eukaryota</taxon>
        <taxon>Metazoa</taxon>
        <taxon>Ecdysozoa</taxon>
        <taxon>Nematoda</taxon>
        <taxon>Enoplea</taxon>
        <taxon>Dorylaimia</taxon>
        <taxon>Mermithida</taxon>
        <taxon>Mermithoidea</taxon>
        <taxon>Mermithidae</taxon>
        <taxon>Romanomermis</taxon>
    </lineage>
</organism>
<sequence>LPVHLKTHSAAVQLEKTPSLADDQRRQIETVRQFGAMNRYRRKAHDTTTTAQQALRCLDRVRCAAHECPVLVRKDFMNTFPDSNINNEQNLTVITITEKPTTSSAMPTKSDNDFIDNIYVSQSVFSNVAEEICNFVRASGFWADFVDPFSGKLFSGDFASPTDLAGTELALNRFSGLSVESAGSCKVISRQRLSINVNDGKITEPVENELSPSVVGLIFTAASVDSPVIQFLLKYAAELVRDDVKNDVQQINFDETANRKIDGGVFETKTM</sequence>